<evidence type="ECO:0000313" key="9">
    <source>
        <dbReference type="Proteomes" id="UP000826651"/>
    </source>
</evidence>
<reference evidence="8 9" key="1">
    <citation type="submission" date="2021-04" db="EMBL/GenBank/DDBJ databases">
        <title>Ruania sp. nov., isolated from sandy soil of mangrove forest.</title>
        <authorList>
            <person name="Ge X."/>
            <person name="Huang R."/>
            <person name="Liu W."/>
        </authorList>
    </citation>
    <scope>NUCLEOTIDE SEQUENCE [LARGE SCALE GENOMIC DNA]</scope>
    <source>
        <strain evidence="8 9">N2-46</strain>
    </source>
</reference>
<keyword evidence="9" id="KW-1185">Reference proteome</keyword>
<evidence type="ECO:0000256" key="2">
    <source>
        <dbReference type="ARBA" id="ARBA00007317"/>
    </source>
</evidence>
<accession>A0ABS7S8E4</accession>
<dbReference type="Pfam" id="PF02817">
    <property type="entry name" value="E3_binding"/>
    <property type="match status" value="1"/>
</dbReference>
<dbReference type="InterPro" id="IPR011053">
    <property type="entry name" value="Single_hybrid_motif"/>
</dbReference>
<dbReference type="Pfam" id="PF00364">
    <property type="entry name" value="Biotin_lipoyl"/>
    <property type="match status" value="1"/>
</dbReference>
<evidence type="ECO:0000256" key="5">
    <source>
        <dbReference type="SAM" id="MobiDB-lite"/>
    </source>
</evidence>
<keyword evidence="4" id="KW-0808">Transferase</keyword>
<dbReference type="SUPFAM" id="SSF51230">
    <property type="entry name" value="Single hybrid motif"/>
    <property type="match status" value="1"/>
</dbReference>
<comment type="similarity">
    <text evidence="2 4">Belongs to the 2-oxoacid dehydrogenase family.</text>
</comment>
<protein>
    <recommendedName>
        <fullName evidence="4">Dihydrolipoamide acetyltransferase component of pyruvate dehydrogenase complex</fullName>
        <ecNumber evidence="4">2.3.1.-</ecNumber>
    </recommendedName>
</protein>
<feature type="region of interest" description="Disordered" evidence="5">
    <location>
        <begin position="155"/>
        <end position="180"/>
    </location>
</feature>
<dbReference type="InterPro" id="IPR001078">
    <property type="entry name" value="2-oxoacid_DH_actylTfrase"/>
</dbReference>
<comment type="caution">
    <text evidence="8">The sequence shown here is derived from an EMBL/GenBank/DDBJ whole genome shotgun (WGS) entry which is preliminary data.</text>
</comment>
<proteinExistence type="inferred from homology"/>
<dbReference type="InterPro" id="IPR045257">
    <property type="entry name" value="E2/Pdx1"/>
</dbReference>
<evidence type="ECO:0000256" key="3">
    <source>
        <dbReference type="ARBA" id="ARBA00022823"/>
    </source>
</evidence>
<dbReference type="Gene3D" id="3.30.559.10">
    <property type="entry name" value="Chloramphenicol acetyltransferase-like domain"/>
    <property type="match status" value="1"/>
</dbReference>
<evidence type="ECO:0000259" key="7">
    <source>
        <dbReference type="PROSITE" id="PS51826"/>
    </source>
</evidence>
<evidence type="ECO:0000256" key="4">
    <source>
        <dbReference type="RuleBase" id="RU003423"/>
    </source>
</evidence>
<dbReference type="CDD" id="cd06849">
    <property type="entry name" value="lipoyl_domain"/>
    <property type="match status" value="1"/>
</dbReference>
<dbReference type="InterPro" id="IPR004167">
    <property type="entry name" value="PSBD"/>
</dbReference>
<dbReference type="InterPro" id="IPR036625">
    <property type="entry name" value="E3-bd_dom_sf"/>
</dbReference>
<dbReference type="SUPFAM" id="SSF47005">
    <property type="entry name" value="Peripheral subunit-binding domain of 2-oxo acid dehydrogenase complex"/>
    <property type="match status" value="1"/>
</dbReference>
<evidence type="ECO:0000256" key="1">
    <source>
        <dbReference type="ARBA" id="ARBA00001938"/>
    </source>
</evidence>
<feature type="domain" description="Lipoyl-binding" evidence="6">
    <location>
        <begin position="2"/>
        <end position="77"/>
    </location>
</feature>
<sequence length="406" mass="42596">MPTLVRMPEVLANTTEGVLATWLVAEGTGVSVGQPLAEIETEKAVVEYQAESDGVLGRRLVAAGATVDVGAPIAVLLAPGEDDAVLAAFLAQVGQGDATPDGGVGPGGRVFASPLARKLARDQGLDLAVLRGSGPRGRIVRRDVEAAASAASAASTAATTDAVRDERATAVGPDRTGTPAAAFTDVPHTRMRRAVARRLAESKATVPHYYLTAEVRVDALLDLRRRINADGGHRVSVNDLVVRAVAAAHERVPDLNAIWTDDAVRTFAGVDIAVAVSTDHGLYTPVVRGVERMRLRELSTAIADLATRARERRLRQDELEGGSFTVSNLGSYGVREFAAIINPPHAGILAVGVAEQRPVVTDGALGVATVMTCTLSVDHRVADGTLAARWLEAFTRVVEEPVSMLV</sequence>
<evidence type="ECO:0000259" key="6">
    <source>
        <dbReference type="PROSITE" id="PS50968"/>
    </source>
</evidence>
<dbReference type="EC" id="2.3.1.-" evidence="4"/>
<gene>
    <name evidence="8" type="ORF">KCQ71_10695</name>
</gene>
<dbReference type="Gene3D" id="4.10.320.10">
    <property type="entry name" value="E3-binding domain"/>
    <property type="match status" value="1"/>
</dbReference>
<feature type="domain" description="Peripheral subunit-binding (PSBD)" evidence="7">
    <location>
        <begin position="111"/>
        <end position="148"/>
    </location>
</feature>
<dbReference type="SUPFAM" id="SSF52777">
    <property type="entry name" value="CoA-dependent acyltransferases"/>
    <property type="match status" value="1"/>
</dbReference>
<name>A0ABS7S8E4_9MICO</name>
<dbReference type="InterPro" id="IPR023213">
    <property type="entry name" value="CAT-like_dom_sf"/>
</dbReference>
<evidence type="ECO:0000313" key="8">
    <source>
        <dbReference type="EMBL" id="MBZ2196623.1"/>
    </source>
</evidence>
<keyword evidence="3 4" id="KW-0450">Lipoyl</keyword>
<dbReference type="InterPro" id="IPR000089">
    <property type="entry name" value="Biotin_lipoyl"/>
</dbReference>
<dbReference type="Proteomes" id="UP000826651">
    <property type="component" value="Unassembled WGS sequence"/>
</dbReference>
<dbReference type="PROSITE" id="PS50968">
    <property type="entry name" value="BIOTINYL_LIPOYL"/>
    <property type="match status" value="1"/>
</dbReference>
<organism evidence="8 9">
    <name type="scientific">Occultella gossypii</name>
    <dbReference type="NCBI Taxonomy" id="2800820"/>
    <lineage>
        <taxon>Bacteria</taxon>
        <taxon>Bacillati</taxon>
        <taxon>Actinomycetota</taxon>
        <taxon>Actinomycetes</taxon>
        <taxon>Micrococcales</taxon>
        <taxon>Ruaniaceae</taxon>
        <taxon>Occultella</taxon>
    </lineage>
</organism>
<keyword evidence="4" id="KW-0012">Acyltransferase</keyword>
<dbReference type="RefSeq" id="WP_223405645.1">
    <property type="nucleotide sequence ID" value="NZ_JAGSHT010000010.1"/>
</dbReference>
<dbReference type="Pfam" id="PF00198">
    <property type="entry name" value="2-oxoacid_dh"/>
    <property type="match status" value="1"/>
</dbReference>
<dbReference type="PANTHER" id="PTHR23151:SF90">
    <property type="entry name" value="DIHYDROLIPOYLLYSINE-RESIDUE ACETYLTRANSFERASE COMPONENT OF PYRUVATE DEHYDROGENASE COMPLEX, MITOCHONDRIAL-RELATED"/>
    <property type="match status" value="1"/>
</dbReference>
<dbReference type="PROSITE" id="PS51826">
    <property type="entry name" value="PSBD"/>
    <property type="match status" value="1"/>
</dbReference>
<comment type="cofactor">
    <cofactor evidence="1 4">
        <name>(R)-lipoate</name>
        <dbReference type="ChEBI" id="CHEBI:83088"/>
    </cofactor>
</comment>
<dbReference type="PANTHER" id="PTHR23151">
    <property type="entry name" value="DIHYDROLIPOAMIDE ACETYL/SUCCINYL-TRANSFERASE-RELATED"/>
    <property type="match status" value="1"/>
</dbReference>
<dbReference type="Gene3D" id="2.40.50.100">
    <property type="match status" value="1"/>
</dbReference>
<dbReference type="EMBL" id="JAGSHT010000010">
    <property type="protein sequence ID" value="MBZ2196623.1"/>
    <property type="molecule type" value="Genomic_DNA"/>
</dbReference>